<evidence type="ECO:0000256" key="1">
    <source>
        <dbReference type="SAM" id="MobiDB-lite"/>
    </source>
</evidence>
<accession>A0A1H6FKW3</accession>
<dbReference type="STRING" id="29539.SAMN02745716_0792"/>
<dbReference type="Proteomes" id="UP000222056">
    <property type="component" value="Unassembled WGS sequence"/>
</dbReference>
<sequence>MAKDTDKLIRQLSLISYLMAERRPVTALEIKQNVEGYAEMNEEAFARRFYADRAELEALGIRLRVEKAPDGYFESETYQLPPENFYLPPIEFTDQELAALRTALALLDGEFAYAEPLRLALQHLAWGKPSPLEAPEETSVALAIKAGPGGKELSQRLQKLENAIFRRKTVVFDYYTIGRDAVETRKVDPYHLLYKGGQFYLIGYSHERGAVRVFRVSRIRGKIGYATKAERDFARPADFDPREYARRVGWQLGERRGTARVWLSDRIDWLVLRHFGHAGKTTPAAEVADAPDHGIVFETDFADERALVSWVLGLGKRARLLGPPELVAELDRRLELIVERHRGDFELAPERPPAAEQAHEDRRGAKADQTNEPSIRPERFARLITLAGILIEAAREGRKLSAAELCRTLAIDEDELRQDIDLLNVVNFGGGSYVLYAEVAGDTIEVDPEPYGDSFARPARLLPLEAKALIAAIDLIGEHLPEGSLTSAREKIVAALGRDPAQEELYMTHASGDDSEIARVVSGAIAQRRLLDIDYYKEHADLLERRCIEPYKLINGLEGWYVHAWDLTKDAPRSFRLDRIKTAAMREERFTPRAGVEPDLKGWPRTGEVPNAQLARVWISPERARWAREDRRVVAELEDGSVIIALPYAGHDYLVREILKEAGDAVVLEPADARQAILEAALELAGAIAHS</sequence>
<feature type="domain" description="WCX" evidence="3">
    <location>
        <begin position="614"/>
        <end position="684"/>
    </location>
</feature>
<dbReference type="PANTHER" id="PTHR34580:SF1">
    <property type="entry name" value="PROTEIN PAFC"/>
    <property type="match status" value="1"/>
</dbReference>
<dbReference type="InterPro" id="IPR026881">
    <property type="entry name" value="WYL_dom"/>
</dbReference>
<evidence type="ECO:0000259" key="3">
    <source>
        <dbReference type="Pfam" id="PF25583"/>
    </source>
</evidence>
<dbReference type="EMBL" id="FNWJ01000001">
    <property type="protein sequence ID" value="SEH11517.1"/>
    <property type="molecule type" value="Genomic_DNA"/>
</dbReference>
<feature type="domain" description="WYL" evidence="2">
    <location>
        <begin position="517"/>
        <end position="584"/>
    </location>
</feature>
<dbReference type="InterPro" id="IPR051534">
    <property type="entry name" value="CBASS_pafABC_assoc_protein"/>
</dbReference>
<dbReference type="PROSITE" id="PS52050">
    <property type="entry name" value="WYL"/>
    <property type="match status" value="2"/>
</dbReference>
<dbReference type="PANTHER" id="PTHR34580">
    <property type="match status" value="1"/>
</dbReference>
<keyword evidence="4" id="KW-0647">Proteasome</keyword>
<dbReference type="GO" id="GO:0000502">
    <property type="term" value="C:proteasome complex"/>
    <property type="evidence" value="ECO:0007669"/>
    <property type="project" value="UniProtKB-KW"/>
</dbReference>
<dbReference type="AlphaFoldDB" id="A0A1H6FKW3"/>
<feature type="region of interest" description="Disordered" evidence="1">
    <location>
        <begin position="347"/>
        <end position="372"/>
    </location>
</feature>
<dbReference type="Pfam" id="PF25583">
    <property type="entry name" value="WCX"/>
    <property type="match status" value="2"/>
</dbReference>
<proteinExistence type="predicted"/>
<dbReference type="Pfam" id="PF13280">
    <property type="entry name" value="WYL"/>
    <property type="match status" value="2"/>
</dbReference>
<feature type="domain" description="WYL" evidence="2">
    <location>
        <begin position="157"/>
        <end position="220"/>
    </location>
</feature>
<feature type="compositionally biased region" description="Basic and acidic residues" evidence="1">
    <location>
        <begin position="357"/>
        <end position="366"/>
    </location>
</feature>
<gene>
    <name evidence="4" type="ORF">SAMN02745716_0792</name>
</gene>
<evidence type="ECO:0000313" key="5">
    <source>
        <dbReference type="Proteomes" id="UP000222056"/>
    </source>
</evidence>
<keyword evidence="5" id="KW-1185">Reference proteome</keyword>
<organism evidence="4 5">
    <name type="scientific">Thermoleophilum album</name>
    <dbReference type="NCBI Taxonomy" id="29539"/>
    <lineage>
        <taxon>Bacteria</taxon>
        <taxon>Bacillati</taxon>
        <taxon>Actinomycetota</taxon>
        <taxon>Thermoleophilia</taxon>
        <taxon>Thermoleophilales</taxon>
        <taxon>Thermoleophilaceae</taxon>
        <taxon>Thermoleophilum</taxon>
    </lineage>
</organism>
<evidence type="ECO:0000259" key="2">
    <source>
        <dbReference type="Pfam" id="PF13280"/>
    </source>
</evidence>
<dbReference type="RefSeq" id="WP_093116399.1">
    <property type="nucleotide sequence ID" value="NZ_FNWJ01000001.1"/>
</dbReference>
<evidence type="ECO:0000313" key="4">
    <source>
        <dbReference type="EMBL" id="SEH11517.1"/>
    </source>
</evidence>
<feature type="domain" description="WCX" evidence="3">
    <location>
        <begin position="257"/>
        <end position="335"/>
    </location>
</feature>
<dbReference type="OrthoDB" id="3268930at2"/>
<protein>
    <submittedName>
        <fullName evidence="4">Proteasome accessory factor C</fullName>
    </submittedName>
</protein>
<reference evidence="5" key="1">
    <citation type="submission" date="2016-10" db="EMBL/GenBank/DDBJ databases">
        <authorList>
            <person name="Varghese N."/>
            <person name="Submissions S."/>
        </authorList>
    </citation>
    <scope>NUCLEOTIDE SEQUENCE [LARGE SCALE GENOMIC DNA]</scope>
    <source>
        <strain evidence="5">ATCC 35263</strain>
    </source>
</reference>
<dbReference type="InterPro" id="IPR057727">
    <property type="entry name" value="WCX_dom"/>
</dbReference>
<name>A0A1H6FKW3_THEAL</name>